<dbReference type="AlphaFoldDB" id="A0A6C0II59"/>
<protein>
    <submittedName>
        <fullName evidence="1">Uncharacterized protein</fullName>
    </submittedName>
</protein>
<reference evidence="1" key="1">
    <citation type="journal article" date="2020" name="Nature">
        <title>Giant virus diversity and host interactions through global metagenomics.</title>
        <authorList>
            <person name="Schulz F."/>
            <person name="Roux S."/>
            <person name="Paez-Espino D."/>
            <person name="Jungbluth S."/>
            <person name="Walsh D.A."/>
            <person name="Denef V.J."/>
            <person name="McMahon K.D."/>
            <person name="Konstantinidis K.T."/>
            <person name="Eloe-Fadrosh E.A."/>
            <person name="Kyrpides N.C."/>
            <person name="Woyke T."/>
        </authorList>
    </citation>
    <scope>NUCLEOTIDE SEQUENCE</scope>
    <source>
        <strain evidence="1">GVMAG-M-3300023184-72</strain>
    </source>
</reference>
<sequence>MHKYGFIYKIFKIFKNLFPIIFIKMSNPESMKSWNITNTKKHYLLDKNSNNIFMTKLLDKQEKEKEKDTEETFIEFWQPDTSISSFQISYIKKEGILYENPKSTFVLFLSDEAPSIISLDLDFDQYKYKTFTSENKGVIIPQKKGKIASINPNHFYGFHNFNTNQNTNLTQDSNILMINIWTTKPPHLEYYTDKFMDENTTKLDIIEELDTPQETIYIENSIFNETFYEQLLYKKNNQIITHLYEQIKENYPFINTDTSNIIIYSQKKPFKNPKYFQEKREKYGNIINDIYEIDLNNIVPKNLLQKINIPFFFSLPITNWYNLEINKNQKLWQPLENNTSIFPLEALPYLVTLIYTHTEQIINKIKETYQLGGLNISINKYFIEKMQLEKENKIDKINNFFLSFYIVLQGSMNIFFAKDQNHTYIVNTGDLIVFGGENYSIKSNGTEDIIVLGCNIEYTI</sequence>
<accession>A0A6C0II59</accession>
<organism evidence="1">
    <name type="scientific">viral metagenome</name>
    <dbReference type="NCBI Taxonomy" id="1070528"/>
    <lineage>
        <taxon>unclassified sequences</taxon>
        <taxon>metagenomes</taxon>
        <taxon>organismal metagenomes</taxon>
    </lineage>
</organism>
<evidence type="ECO:0000313" key="1">
    <source>
        <dbReference type="EMBL" id="QHT91213.1"/>
    </source>
</evidence>
<name>A0A6C0II59_9ZZZZ</name>
<dbReference type="EMBL" id="MN740164">
    <property type="protein sequence ID" value="QHT91213.1"/>
    <property type="molecule type" value="Genomic_DNA"/>
</dbReference>
<proteinExistence type="predicted"/>